<organism evidence="1 2">
    <name type="scientific">Dongia sedimenti</name>
    <dbReference type="NCBI Taxonomy" id="3064282"/>
    <lineage>
        <taxon>Bacteria</taxon>
        <taxon>Pseudomonadati</taxon>
        <taxon>Pseudomonadota</taxon>
        <taxon>Alphaproteobacteria</taxon>
        <taxon>Rhodospirillales</taxon>
        <taxon>Dongiaceae</taxon>
        <taxon>Dongia</taxon>
    </lineage>
</organism>
<keyword evidence="2" id="KW-1185">Reference proteome</keyword>
<proteinExistence type="predicted"/>
<dbReference type="RefSeq" id="WP_379955820.1">
    <property type="nucleotide sequence ID" value="NZ_JAUYVI010000003.1"/>
</dbReference>
<reference evidence="2" key="1">
    <citation type="submission" date="2023-08" db="EMBL/GenBank/DDBJ databases">
        <title>Rhodospirillaceae gen. nov., a novel taxon isolated from the Yangtze River Yuezi River estuary sludge.</title>
        <authorList>
            <person name="Ruan L."/>
        </authorList>
    </citation>
    <scope>NUCLEOTIDE SEQUENCE [LARGE SCALE GENOMIC DNA]</scope>
    <source>
        <strain evidence="2">R-7</strain>
    </source>
</reference>
<accession>A0ABU0YKU7</accession>
<comment type="caution">
    <text evidence="1">The sequence shown here is derived from an EMBL/GenBank/DDBJ whole genome shotgun (WGS) entry which is preliminary data.</text>
</comment>
<dbReference type="EMBL" id="JAUYVI010000003">
    <property type="protein sequence ID" value="MDQ7248364.1"/>
    <property type="molecule type" value="Genomic_DNA"/>
</dbReference>
<gene>
    <name evidence="1" type="ORF">Q8A70_11840</name>
</gene>
<evidence type="ECO:0000313" key="2">
    <source>
        <dbReference type="Proteomes" id="UP001230156"/>
    </source>
</evidence>
<evidence type="ECO:0000313" key="1">
    <source>
        <dbReference type="EMBL" id="MDQ7248364.1"/>
    </source>
</evidence>
<dbReference type="Proteomes" id="UP001230156">
    <property type="component" value="Unassembled WGS sequence"/>
</dbReference>
<sequence length="111" mass="11767">MSIKIKGYLFTGPFPVEKTNRRANQAETVFAVVRKGGSAWDPVFELLDLGRTGSTGMAFADHPHAAAWRGGDGTLASIYLLDTTTQPEAAADLDKVVGDILAAHTLPAALK</sequence>
<name>A0ABU0YKU7_9PROT</name>
<protein>
    <submittedName>
        <fullName evidence="1">Uncharacterized protein</fullName>
    </submittedName>
</protein>